<evidence type="ECO:0000313" key="4">
    <source>
        <dbReference type="Proteomes" id="UP000683575"/>
    </source>
</evidence>
<gene>
    <name evidence="3" type="ORF">KRR39_20660</name>
</gene>
<evidence type="ECO:0000256" key="1">
    <source>
        <dbReference type="RuleBase" id="RU003457"/>
    </source>
</evidence>
<proteinExistence type="inferred from homology"/>
<comment type="similarity">
    <text evidence="1">Belongs to the pirin family.</text>
</comment>
<dbReference type="PIRSF" id="PIRSF006232">
    <property type="entry name" value="Pirin"/>
    <property type="match status" value="1"/>
</dbReference>
<accession>A0A975SYW7</accession>
<reference evidence="3" key="1">
    <citation type="submission" date="2021-06" db="EMBL/GenBank/DDBJ databases">
        <title>Complete genome sequence of Nocardioides sp. G188.</title>
        <authorList>
            <person name="Im W.-T."/>
        </authorList>
    </citation>
    <scope>NUCLEOTIDE SEQUENCE</scope>
    <source>
        <strain evidence="3">G188</strain>
    </source>
</reference>
<dbReference type="AlphaFoldDB" id="A0A975SYW7"/>
<sequence>MIDVRRGGERFETTTDWLTSRHSFSFGQHYDPDNVGHAVLVAHNEDVVAPGHGYDLHPHADLEIVTWVLAGSLVHQDSHGHSGVLTPGVVQRLSAGSGVRHSERNDAPGAAEPTRFVQMWVRPDESGLTPSFARSRVDVQGLTALASGLPGLDAAVRIHTSGAALHVARLGPGESVELPDAPRLHVFVARGSVDLEGAGRLAEGDAARFTAEGAPRATGLSPGAELLAWQLP</sequence>
<keyword evidence="4" id="KW-1185">Reference proteome</keyword>
<dbReference type="RefSeq" id="WP_216939283.1">
    <property type="nucleotide sequence ID" value="NZ_CP077062.1"/>
</dbReference>
<dbReference type="InterPro" id="IPR003829">
    <property type="entry name" value="Pirin_N_dom"/>
</dbReference>
<name>A0A975SYW7_9ACTN</name>
<dbReference type="Proteomes" id="UP000683575">
    <property type="component" value="Chromosome"/>
</dbReference>
<organism evidence="3 4">
    <name type="scientific">Nocardioides panacis</name>
    <dbReference type="NCBI Taxonomy" id="2849501"/>
    <lineage>
        <taxon>Bacteria</taxon>
        <taxon>Bacillati</taxon>
        <taxon>Actinomycetota</taxon>
        <taxon>Actinomycetes</taxon>
        <taxon>Propionibacteriales</taxon>
        <taxon>Nocardioidaceae</taxon>
        <taxon>Nocardioides</taxon>
    </lineage>
</organism>
<dbReference type="EMBL" id="CP077062">
    <property type="protein sequence ID" value="QWZ07773.1"/>
    <property type="molecule type" value="Genomic_DNA"/>
</dbReference>
<dbReference type="CDD" id="cd02910">
    <property type="entry name" value="cupin_Yhhw_N"/>
    <property type="match status" value="1"/>
</dbReference>
<dbReference type="KEGG" id="nps:KRR39_20660"/>
<dbReference type="PANTHER" id="PTHR43212">
    <property type="entry name" value="QUERCETIN 2,3-DIOXYGENASE"/>
    <property type="match status" value="1"/>
</dbReference>
<dbReference type="Pfam" id="PF02678">
    <property type="entry name" value="Pirin"/>
    <property type="match status" value="1"/>
</dbReference>
<feature type="domain" description="Pirin N-terminal" evidence="2">
    <location>
        <begin position="13"/>
        <end position="121"/>
    </location>
</feature>
<evidence type="ECO:0000259" key="2">
    <source>
        <dbReference type="Pfam" id="PF02678"/>
    </source>
</evidence>
<protein>
    <submittedName>
        <fullName evidence="3">Pirin family protein</fullName>
    </submittedName>
</protein>
<evidence type="ECO:0000313" key="3">
    <source>
        <dbReference type="EMBL" id="QWZ07773.1"/>
    </source>
</evidence>
<dbReference type="PANTHER" id="PTHR43212:SF3">
    <property type="entry name" value="QUERCETIN 2,3-DIOXYGENASE"/>
    <property type="match status" value="1"/>
</dbReference>
<dbReference type="InterPro" id="IPR012093">
    <property type="entry name" value="Pirin"/>
</dbReference>